<proteinExistence type="predicted"/>
<accession>A0A381X3E2</accession>
<reference evidence="1" key="1">
    <citation type="submission" date="2018-05" db="EMBL/GenBank/DDBJ databases">
        <authorList>
            <person name="Lanie J.A."/>
            <person name="Ng W.-L."/>
            <person name="Kazmierczak K.M."/>
            <person name="Andrzejewski T.M."/>
            <person name="Davidsen T.M."/>
            <person name="Wayne K.J."/>
            <person name="Tettelin H."/>
            <person name="Glass J.I."/>
            <person name="Rusch D."/>
            <person name="Podicherti R."/>
            <person name="Tsui H.-C.T."/>
            <person name="Winkler M.E."/>
        </authorList>
    </citation>
    <scope>NUCLEOTIDE SEQUENCE</scope>
</reference>
<sequence length="29" mass="3064">MTGAKAVSAVIDYCQVVVILYVLCNFGSV</sequence>
<evidence type="ECO:0000313" key="1">
    <source>
        <dbReference type="EMBL" id="SVA59098.1"/>
    </source>
</evidence>
<gene>
    <name evidence="1" type="ORF">METZ01_LOCUS111952</name>
</gene>
<dbReference type="EMBL" id="UINC01013726">
    <property type="protein sequence ID" value="SVA59098.1"/>
    <property type="molecule type" value="Genomic_DNA"/>
</dbReference>
<dbReference type="AlphaFoldDB" id="A0A381X3E2"/>
<organism evidence="1">
    <name type="scientific">marine metagenome</name>
    <dbReference type="NCBI Taxonomy" id="408172"/>
    <lineage>
        <taxon>unclassified sequences</taxon>
        <taxon>metagenomes</taxon>
        <taxon>ecological metagenomes</taxon>
    </lineage>
</organism>
<name>A0A381X3E2_9ZZZZ</name>
<protein>
    <submittedName>
        <fullName evidence="1">Uncharacterized protein</fullName>
    </submittedName>
</protein>